<feature type="region of interest" description="Disordered" evidence="1">
    <location>
        <begin position="149"/>
        <end position="188"/>
    </location>
</feature>
<proteinExistence type="predicted"/>
<dbReference type="EMBL" id="SKCS01000200">
    <property type="protein sequence ID" value="TNN13054.1"/>
    <property type="molecule type" value="Genomic_DNA"/>
</dbReference>
<organism evidence="2 3">
    <name type="scientific">Schistosoma japonicum</name>
    <name type="common">Blood fluke</name>
    <dbReference type="NCBI Taxonomy" id="6182"/>
    <lineage>
        <taxon>Eukaryota</taxon>
        <taxon>Metazoa</taxon>
        <taxon>Spiralia</taxon>
        <taxon>Lophotrochozoa</taxon>
        <taxon>Platyhelminthes</taxon>
        <taxon>Trematoda</taxon>
        <taxon>Digenea</taxon>
        <taxon>Strigeidida</taxon>
        <taxon>Schistosomatoidea</taxon>
        <taxon>Schistosomatidae</taxon>
        <taxon>Schistosoma</taxon>
    </lineage>
</organism>
<sequence length="461" mass="51525">KRAVVTNETQEKDRNEETSVGAGIFWMASMLCGSGRRQFLSRMKPRYLVECMKKMHFSLQGCDSSKVFPSGNQHLQRCCLLTRKEGLEKVGPNKCHTSPYLTDFRLRRYGCPLRAFKCGANTRKTFQKKAVRDRPQAVVPWALRSRSQVSKTNTNLPSFSGSSRNTLPRCGQPGSDNRSHTRRSTRVQISQNQILSTPHNISLISNDIPSSHCTANAHDASSPKVIPGLLKPRSRLHVGAFNVRTLSQIGQKASLARTLKSRSIDACCVSETRIQDPSKIINLISPYQNKEAARITLRVSGSPDAASRSLAGIGIALSRRAELALLDWIPVDSRLCAVRLNGTVRTRKDRNTRRCLFVVSAYAPTDCSSDEVKDEFYSKLSDLLQKARRSDIIIMAGDFNAQVGRLSENERHLGGCYGVAAQRTDNGDRLLQLCSDNRLFLANTNFRHKEKHLLTWQPPKS</sequence>
<gene>
    <name evidence="2" type="ORF">EWB00_003186</name>
</gene>
<name>A0A4Z2D999_SCHJA</name>
<accession>A0A4Z2D999</accession>
<dbReference type="STRING" id="6182.A0A4Z2D999"/>
<dbReference type="InterPro" id="IPR027124">
    <property type="entry name" value="Swc5/CFDP1/2"/>
</dbReference>
<evidence type="ECO:0000313" key="2">
    <source>
        <dbReference type="EMBL" id="TNN13054.1"/>
    </source>
</evidence>
<feature type="non-terminal residue" evidence="2">
    <location>
        <position position="461"/>
    </location>
</feature>
<dbReference type="Proteomes" id="UP000311919">
    <property type="component" value="Unassembled WGS sequence"/>
</dbReference>
<dbReference type="PANTHER" id="PTHR23227">
    <property type="entry name" value="BUCENTAUR RELATED"/>
    <property type="match status" value="1"/>
</dbReference>
<evidence type="ECO:0000256" key="1">
    <source>
        <dbReference type="SAM" id="MobiDB-lite"/>
    </source>
</evidence>
<dbReference type="InterPro" id="IPR036691">
    <property type="entry name" value="Endo/exonu/phosph_ase_sf"/>
</dbReference>
<dbReference type="OrthoDB" id="6242194at2759"/>
<feature type="non-terminal residue" evidence="2">
    <location>
        <position position="1"/>
    </location>
</feature>
<protein>
    <submittedName>
        <fullName evidence="2">Craniofacial development protein</fullName>
    </submittedName>
</protein>
<reference evidence="2 3" key="1">
    <citation type="submission" date="2019-03" db="EMBL/GenBank/DDBJ databases">
        <title>An improved genome assembly of the fluke Schistosoma japonicum.</title>
        <authorList>
            <person name="Hu W."/>
            <person name="Luo F."/>
            <person name="Yin M."/>
            <person name="Mo X."/>
            <person name="Sun C."/>
            <person name="Wu Q."/>
            <person name="Zhu B."/>
            <person name="Xiang M."/>
            <person name="Wang J."/>
            <person name="Wang Y."/>
            <person name="Zhang T."/>
            <person name="Xu B."/>
            <person name="Zheng H."/>
            <person name="Feng Z."/>
        </authorList>
    </citation>
    <scope>NUCLEOTIDE SEQUENCE [LARGE SCALE GENOMIC DNA]</scope>
    <source>
        <strain evidence="2">HuSjv2</strain>
        <tissue evidence="2">Worms</tissue>
    </source>
</reference>
<dbReference type="SUPFAM" id="SSF56219">
    <property type="entry name" value="DNase I-like"/>
    <property type="match status" value="1"/>
</dbReference>
<comment type="caution">
    <text evidence="2">The sequence shown here is derived from an EMBL/GenBank/DDBJ whole genome shotgun (WGS) entry which is preliminary data.</text>
</comment>
<dbReference type="AlphaFoldDB" id="A0A4Z2D999"/>
<feature type="compositionally biased region" description="Polar residues" evidence="1">
    <location>
        <begin position="149"/>
        <end position="166"/>
    </location>
</feature>
<dbReference type="Gene3D" id="3.60.10.10">
    <property type="entry name" value="Endonuclease/exonuclease/phosphatase"/>
    <property type="match status" value="1"/>
</dbReference>
<evidence type="ECO:0000313" key="3">
    <source>
        <dbReference type="Proteomes" id="UP000311919"/>
    </source>
</evidence>
<dbReference type="PANTHER" id="PTHR23227:SF67">
    <property type="entry name" value="CRANIOFACIAL DEVELOPMENT PROTEIN 2-LIKE"/>
    <property type="match status" value="1"/>
</dbReference>
<keyword evidence="3" id="KW-1185">Reference proteome</keyword>
<dbReference type="CDD" id="cd09076">
    <property type="entry name" value="L1-EN"/>
    <property type="match status" value="1"/>
</dbReference>